<dbReference type="InterPro" id="IPR003439">
    <property type="entry name" value="ABC_transporter-like_ATP-bd"/>
</dbReference>
<dbReference type="GO" id="GO:0043190">
    <property type="term" value="C:ATP-binding cassette (ABC) transporter complex"/>
    <property type="evidence" value="ECO:0007669"/>
    <property type="project" value="TreeGrafter"/>
</dbReference>
<dbReference type="EC" id="7.-.-.-" evidence="9"/>
<dbReference type="SMART" id="SM00382">
    <property type="entry name" value="AAA"/>
    <property type="match status" value="1"/>
</dbReference>
<dbReference type="CDD" id="cd03225">
    <property type="entry name" value="ABC_cobalt_CbiO_domain1"/>
    <property type="match status" value="1"/>
</dbReference>
<dbReference type="PANTHER" id="PTHR43553:SF27">
    <property type="entry name" value="ENERGY-COUPLING FACTOR TRANSPORTER ATP-BINDING PROTEIN ECFA2"/>
    <property type="match status" value="1"/>
</dbReference>
<evidence type="ECO:0000256" key="7">
    <source>
        <dbReference type="ARBA" id="ARBA00023136"/>
    </source>
</evidence>
<dbReference type="FunFam" id="3.40.50.300:FF:000224">
    <property type="entry name" value="Energy-coupling factor transporter ATP-binding protein EcfA"/>
    <property type="match status" value="1"/>
</dbReference>
<dbReference type="InterPro" id="IPR050095">
    <property type="entry name" value="ECF_ABC_transporter_ATP-bd"/>
</dbReference>
<dbReference type="PROSITE" id="PS00211">
    <property type="entry name" value="ABC_TRANSPORTER_1"/>
    <property type="match status" value="1"/>
</dbReference>
<dbReference type="GO" id="GO:0006824">
    <property type="term" value="P:cobalt ion transport"/>
    <property type="evidence" value="ECO:0007669"/>
    <property type="project" value="InterPro"/>
</dbReference>
<sequence>MPIEIKHLDHVYMPGSPFETKALDDVTLDIHDGEFIGLIGHTGSGKSTLVQHLNGLMKPDRGTVKVDGMDTASRETDLREVRRRVGLVFQYPEHQLFEETVRKDVGFGPRNLGCDEAEIEERVREACAQVGLGEDMLDKSPFDMSGGQKRRVAIAGVLAMRPRVLVLDEPTAGLDPRGRRELIELIRQLHDDAGNTIVMVSHSMDDIANLAQRIIVMNHGRVAMDGTPREVFSRPAELLEMHLGVPAAARLAMALRARGFELPADAYMLDELRDLILRLPDKTQEVNR</sequence>
<evidence type="ECO:0000313" key="11">
    <source>
        <dbReference type="EMBL" id="HIU46656.1"/>
    </source>
</evidence>
<keyword evidence="5 9" id="KW-0067">ATP-binding</keyword>
<evidence type="ECO:0000256" key="4">
    <source>
        <dbReference type="ARBA" id="ARBA00022741"/>
    </source>
</evidence>
<dbReference type="InterPro" id="IPR015856">
    <property type="entry name" value="ABC_transpr_CbiO/EcfA_su"/>
</dbReference>
<evidence type="ECO:0000256" key="5">
    <source>
        <dbReference type="ARBA" id="ARBA00022840"/>
    </source>
</evidence>
<dbReference type="GO" id="GO:0016887">
    <property type="term" value="F:ATP hydrolysis activity"/>
    <property type="evidence" value="ECO:0007669"/>
    <property type="project" value="InterPro"/>
</dbReference>
<evidence type="ECO:0000256" key="9">
    <source>
        <dbReference type="RuleBase" id="RU365104"/>
    </source>
</evidence>
<keyword evidence="7 9" id="KW-0472">Membrane</keyword>
<keyword evidence="4 9" id="KW-0547">Nucleotide-binding</keyword>
<name>A0A9D1S4K4_9FIRM</name>
<comment type="subunit">
    <text evidence="9">Forms a stable energy-coupling factor (ECF) transporter complex composed of 2 membrane-embedded substrate-binding proteins (S component), 2 ATP-binding proteins (A component) and 2 transmembrane proteins (T component).</text>
</comment>
<evidence type="ECO:0000256" key="1">
    <source>
        <dbReference type="ARBA" id="ARBA00004202"/>
    </source>
</evidence>
<dbReference type="InterPro" id="IPR003593">
    <property type="entry name" value="AAA+_ATPase"/>
</dbReference>
<keyword evidence="3 9" id="KW-1003">Cell membrane</keyword>
<keyword evidence="2 9" id="KW-0813">Transport</keyword>
<evidence type="ECO:0000256" key="3">
    <source>
        <dbReference type="ARBA" id="ARBA00022475"/>
    </source>
</evidence>
<dbReference type="NCBIfam" id="TIGR01166">
    <property type="entry name" value="cbiO"/>
    <property type="match status" value="1"/>
</dbReference>
<dbReference type="InterPro" id="IPR005876">
    <property type="entry name" value="Co_trans_ATP-bd"/>
</dbReference>
<feature type="domain" description="ABC transporter" evidence="10">
    <location>
        <begin position="5"/>
        <end position="244"/>
    </location>
</feature>
<evidence type="ECO:0000256" key="8">
    <source>
        <dbReference type="ARBA" id="ARBA00025157"/>
    </source>
</evidence>
<dbReference type="SUPFAM" id="SSF52540">
    <property type="entry name" value="P-loop containing nucleoside triphosphate hydrolases"/>
    <property type="match status" value="1"/>
</dbReference>
<dbReference type="PROSITE" id="PS50893">
    <property type="entry name" value="ABC_TRANSPORTER_2"/>
    <property type="match status" value="1"/>
</dbReference>
<dbReference type="Pfam" id="PF00005">
    <property type="entry name" value="ABC_tran"/>
    <property type="match status" value="1"/>
</dbReference>
<dbReference type="GO" id="GO:0005524">
    <property type="term" value="F:ATP binding"/>
    <property type="evidence" value="ECO:0007669"/>
    <property type="project" value="UniProtKB-UniRule"/>
</dbReference>
<dbReference type="NCBIfam" id="TIGR04521">
    <property type="entry name" value="ECF_ATPase_2"/>
    <property type="match status" value="1"/>
</dbReference>
<dbReference type="InterPro" id="IPR027417">
    <property type="entry name" value="P-loop_NTPase"/>
</dbReference>
<dbReference type="AlphaFoldDB" id="A0A9D1S4K4"/>
<dbReference type="NCBIfam" id="NF010158">
    <property type="entry name" value="PRK13637.1"/>
    <property type="match status" value="1"/>
</dbReference>
<dbReference type="GO" id="GO:0042626">
    <property type="term" value="F:ATPase-coupled transmembrane transporter activity"/>
    <property type="evidence" value="ECO:0007669"/>
    <property type="project" value="TreeGrafter"/>
</dbReference>
<dbReference type="EMBL" id="DVNK01000035">
    <property type="protein sequence ID" value="HIU46656.1"/>
    <property type="molecule type" value="Genomic_DNA"/>
</dbReference>
<dbReference type="Gene3D" id="3.40.50.300">
    <property type="entry name" value="P-loop containing nucleotide triphosphate hydrolases"/>
    <property type="match status" value="1"/>
</dbReference>
<comment type="function">
    <text evidence="8">Probably part of an ABC transporter complex. Responsible for energy coupling to the transport system.</text>
</comment>
<organism evidence="11 12">
    <name type="scientific">Candidatus Fimadaptatus faecigallinarum</name>
    <dbReference type="NCBI Taxonomy" id="2840814"/>
    <lineage>
        <taxon>Bacteria</taxon>
        <taxon>Bacillati</taxon>
        <taxon>Bacillota</taxon>
        <taxon>Clostridia</taxon>
        <taxon>Eubacteriales</taxon>
        <taxon>Candidatus Fimadaptatus</taxon>
    </lineage>
</organism>
<comment type="subcellular location">
    <subcellularLocation>
        <location evidence="1 9">Cell membrane</location>
        <topology evidence="1 9">Peripheral membrane protein</topology>
    </subcellularLocation>
</comment>
<comment type="function">
    <text evidence="9">ATP-binding (A) component of a common energy-coupling factor (ECF) ABC-transporter complex.</text>
</comment>
<evidence type="ECO:0000259" key="10">
    <source>
        <dbReference type="PROSITE" id="PS50893"/>
    </source>
</evidence>
<reference evidence="11" key="1">
    <citation type="submission" date="2020-10" db="EMBL/GenBank/DDBJ databases">
        <authorList>
            <person name="Gilroy R."/>
        </authorList>
    </citation>
    <scope>NUCLEOTIDE SEQUENCE</scope>
    <source>
        <strain evidence="11">ChiSxjej2B14-8506</strain>
    </source>
</reference>
<reference evidence="11" key="2">
    <citation type="journal article" date="2021" name="PeerJ">
        <title>Extensive microbial diversity within the chicken gut microbiome revealed by metagenomics and culture.</title>
        <authorList>
            <person name="Gilroy R."/>
            <person name="Ravi A."/>
            <person name="Getino M."/>
            <person name="Pursley I."/>
            <person name="Horton D.L."/>
            <person name="Alikhan N.F."/>
            <person name="Baker D."/>
            <person name="Gharbi K."/>
            <person name="Hall N."/>
            <person name="Watson M."/>
            <person name="Adriaenssens E.M."/>
            <person name="Foster-Nyarko E."/>
            <person name="Jarju S."/>
            <person name="Secka A."/>
            <person name="Antonio M."/>
            <person name="Oren A."/>
            <person name="Chaudhuri R.R."/>
            <person name="La Ragione R."/>
            <person name="Hildebrand F."/>
            <person name="Pallen M.J."/>
        </authorList>
    </citation>
    <scope>NUCLEOTIDE SEQUENCE</scope>
    <source>
        <strain evidence="11">ChiSxjej2B14-8506</strain>
    </source>
</reference>
<accession>A0A9D1S4K4</accession>
<proteinExistence type="inferred from homology"/>
<dbReference type="InterPro" id="IPR030946">
    <property type="entry name" value="EcfA2"/>
</dbReference>
<evidence type="ECO:0000256" key="6">
    <source>
        <dbReference type="ARBA" id="ARBA00022967"/>
    </source>
</evidence>
<gene>
    <name evidence="11" type="ORF">IAC59_05310</name>
</gene>
<dbReference type="PANTHER" id="PTHR43553">
    <property type="entry name" value="HEAVY METAL TRANSPORTER"/>
    <property type="match status" value="1"/>
</dbReference>
<protein>
    <recommendedName>
        <fullName evidence="9">Energy-coupling factor transporter ATP-binding protein EcfA2</fullName>
        <ecNumber evidence="9">7.-.-.-</ecNumber>
    </recommendedName>
</protein>
<dbReference type="Proteomes" id="UP000824123">
    <property type="component" value="Unassembled WGS sequence"/>
</dbReference>
<comment type="caution">
    <text evidence="11">The sequence shown here is derived from an EMBL/GenBank/DDBJ whole genome shotgun (WGS) entry which is preliminary data.</text>
</comment>
<comment type="similarity">
    <text evidence="9">Belongs to the ABC transporter superfamily. Energy-coupling factor EcfA family.</text>
</comment>
<evidence type="ECO:0000256" key="2">
    <source>
        <dbReference type="ARBA" id="ARBA00022448"/>
    </source>
</evidence>
<keyword evidence="6" id="KW-1278">Translocase</keyword>
<evidence type="ECO:0000313" key="12">
    <source>
        <dbReference type="Proteomes" id="UP000824123"/>
    </source>
</evidence>
<dbReference type="InterPro" id="IPR017871">
    <property type="entry name" value="ABC_transporter-like_CS"/>
</dbReference>